<gene>
    <name evidence="9" type="ORF">ABG79_01581</name>
</gene>
<feature type="transmembrane region" description="Helical" evidence="7">
    <location>
        <begin position="7"/>
        <end position="25"/>
    </location>
</feature>
<keyword evidence="4 7" id="KW-0812">Transmembrane</keyword>
<dbReference type="STRING" id="908809.ABG79_01581"/>
<reference evidence="9 10" key="1">
    <citation type="submission" date="2015-09" db="EMBL/GenBank/DDBJ databases">
        <title>Draft genome sequence of a Caloramator mitchellensis, a moderate thermophile from the Great Artesian Basin of Australia.</title>
        <authorList>
            <person name="Patel B.K."/>
        </authorList>
    </citation>
    <scope>NUCLEOTIDE SEQUENCE [LARGE SCALE GENOMIC DNA]</scope>
    <source>
        <strain evidence="9 10">VF08</strain>
    </source>
</reference>
<feature type="domain" description="EamA" evidence="8">
    <location>
        <begin position="145"/>
        <end position="278"/>
    </location>
</feature>
<feature type="transmembrane region" description="Helical" evidence="7">
    <location>
        <begin position="147"/>
        <end position="167"/>
    </location>
</feature>
<feature type="transmembrane region" description="Helical" evidence="7">
    <location>
        <begin position="236"/>
        <end position="256"/>
    </location>
</feature>
<evidence type="ECO:0000313" key="10">
    <source>
        <dbReference type="Proteomes" id="UP000052015"/>
    </source>
</evidence>
<feature type="domain" description="EamA" evidence="8">
    <location>
        <begin position="9"/>
        <end position="136"/>
    </location>
</feature>
<evidence type="ECO:0000256" key="3">
    <source>
        <dbReference type="ARBA" id="ARBA00022475"/>
    </source>
</evidence>
<feature type="transmembrane region" description="Helical" evidence="7">
    <location>
        <begin position="67"/>
        <end position="88"/>
    </location>
</feature>
<dbReference type="PANTHER" id="PTHR42920">
    <property type="entry name" value="OS03G0707200 PROTEIN-RELATED"/>
    <property type="match status" value="1"/>
</dbReference>
<dbReference type="Pfam" id="PF00892">
    <property type="entry name" value="EamA"/>
    <property type="match status" value="2"/>
</dbReference>
<feature type="transmembrane region" description="Helical" evidence="7">
    <location>
        <begin position="174"/>
        <end position="195"/>
    </location>
</feature>
<dbReference type="Proteomes" id="UP000052015">
    <property type="component" value="Unassembled WGS sequence"/>
</dbReference>
<feature type="transmembrane region" description="Helical" evidence="7">
    <location>
        <begin position="207"/>
        <end position="224"/>
    </location>
</feature>
<feature type="transmembrane region" description="Helical" evidence="7">
    <location>
        <begin position="37"/>
        <end position="55"/>
    </location>
</feature>
<keyword evidence="3" id="KW-1003">Cell membrane</keyword>
<keyword evidence="10" id="KW-1185">Reference proteome</keyword>
<dbReference type="AlphaFoldDB" id="A0A0R3JSV7"/>
<evidence type="ECO:0000313" key="9">
    <source>
        <dbReference type="EMBL" id="KRQ86598.1"/>
    </source>
</evidence>
<evidence type="ECO:0000256" key="4">
    <source>
        <dbReference type="ARBA" id="ARBA00022692"/>
    </source>
</evidence>
<evidence type="ECO:0000259" key="8">
    <source>
        <dbReference type="Pfam" id="PF00892"/>
    </source>
</evidence>
<dbReference type="InterPro" id="IPR051258">
    <property type="entry name" value="Diverse_Substrate_Transporter"/>
</dbReference>
<dbReference type="SUPFAM" id="SSF103481">
    <property type="entry name" value="Multidrug resistance efflux transporter EmrE"/>
    <property type="match status" value="2"/>
</dbReference>
<sequence length="281" mass="31015">MTTNLKATVILIIVTMFWGATYFLTKLGLNDVKPFTLIALRFVIAFLVAAIVFYKQLIKSDKKILKFSIALSLLLFFVFISMTIGLKYTSASNAGFLVSLSVVLIPMISFFITKQMIERKVIIGVLMATIGIALLTINGRFEISKGDILIISCAILYAFHVVLTDIFTKEVDSIALGTLQLGFVGLLSSIIAIIVEKPMLPRNGLTWAVVILLSIFCTAFGYIAQTYAQKYVSASHTGLILSLESVFSAIFSFTFLEETLSIRGYIGAIILLFSVIWVEIK</sequence>
<proteinExistence type="inferred from homology"/>
<evidence type="ECO:0000256" key="6">
    <source>
        <dbReference type="ARBA" id="ARBA00023136"/>
    </source>
</evidence>
<dbReference type="RefSeq" id="WP_057978853.1">
    <property type="nucleotide sequence ID" value="NZ_LKHP01000008.1"/>
</dbReference>
<dbReference type="PATRIC" id="fig|908809.3.peg.1586"/>
<comment type="subcellular location">
    <subcellularLocation>
        <location evidence="1">Cell membrane</location>
        <topology evidence="1">Multi-pass membrane protein</topology>
    </subcellularLocation>
</comment>
<protein>
    <submittedName>
        <fullName evidence="9">Putative DMT superfamily transporter inner membrane protein</fullName>
    </submittedName>
</protein>
<feature type="transmembrane region" description="Helical" evidence="7">
    <location>
        <begin position="121"/>
        <end position="141"/>
    </location>
</feature>
<evidence type="ECO:0000256" key="2">
    <source>
        <dbReference type="ARBA" id="ARBA00007362"/>
    </source>
</evidence>
<comment type="similarity">
    <text evidence="2">Belongs to the EamA transporter family.</text>
</comment>
<evidence type="ECO:0000256" key="7">
    <source>
        <dbReference type="SAM" id="Phobius"/>
    </source>
</evidence>
<name>A0A0R3JSV7_CALMK</name>
<keyword evidence="6 7" id="KW-0472">Membrane</keyword>
<evidence type="ECO:0000256" key="1">
    <source>
        <dbReference type="ARBA" id="ARBA00004651"/>
    </source>
</evidence>
<dbReference type="GO" id="GO:0005886">
    <property type="term" value="C:plasma membrane"/>
    <property type="evidence" value="ECO:0007669"/>
    <property type="project" value="UniProtKB-SubCell"/>
</dbReference>
<feature type="transmembrane region" description="Helical" evidence="7">
    <location>
        <begin position="262"/>
        <end position="280"/>
    </location>
</feature>
<comment type="caution">
    <text evidence="9">The sequence shown here is derived from an EMBL/GenBank/DDBJ whole genome shotgun (WGS) entry which is preliminary data.</text>
</comment>
<keyword evidence="5 7" id="KW-1133">Transmembrane helix</keyword>
<dbReference type="PANTHER" id="PTHR42920:SF5">
    <property type="entry name" value="EAMA DOMAIN-CONTAINING PROTEIN"/>
    <property type="match status" value="1"/>
</dbReference>
<dbReference type="OrthoDB" id="9804865at2"/>
<dbReference type="InterPro" id="IPR000620">
    <property type="entry name" value="EamA_dom"/>
</dbReference>
<feature type="transmembrane region" description="Helical" evidence="7">
    <location>
        <begin position="94"/>
        <end position="112"/>
    </location>
</feature>
<organism evidence="9 10">
    <name type="scientific">Caloramator mitchellensis</name>
    <dbReference type="NCBI Taxonomy" id="908809"/>
    <lineage>
        <taxon>Bacteria</taxon>
        <taxon>Bacillati</taxon>
        <taxon>Bacillota</taxon>
        <taxon>Clostridia</taxon>
        <taxon>Eubacteriales</taxon>
        <taxon>Clostridiaceae</taxon>
        <taxon>Caloramator</taxon>
    </lineage>
</organism>
<dbReference type="InterPro" id="IPR037185">
    <property type="entry name" value="EmrE-like"/>
</dbReference>
<accession>A0A0R3JSV7</accession>
<dbReference type="EMBL" id="LKHP01000008">
    <property type="protein sequence ID" value="KRQ86598.1"/>
    <property type="molecule type" value="Genomic_DNA"/>
</dbReference>
<evidence type="ECO:0000256" key="5">
    <source>
        <dbReference type="ARBA" id="ARBA00022989"/>
    </source>
</evidence>